<dbReference type="GO" id="GO:0003676">
    <property type="term" value="F:nucleic acid binding"/>
    <property type="evidence" value="ECO:0007669"/>
    <property type="project" value="UniProtKB-UniRule"/>
</dbReference>
<comment type="caution">
    <text evidence="5">The sequence shown here is derived from an EMBL/GenBank/DDBJ whole genome shotgun (WGS) entry which is preliminary data.</text>
</comment>
<evidence type="ECO:0000256" key="2">
    <source>
        <dbReference type="SAM" id="MobiDB-lite"/>
    </source>
</evidence>
<dbReference type="Proteomes" id="UP000696485">
    <property type="component" value="Unassembled WGS sequence"/>
</dbReference>
<dbReference type="InterPro" id="IPR036867">
    <property type="entry name" value="R3H_dom_sf"/>
</dbReference>
<evidence type="ECO:0000259" key="3">
    <source>
        <dbReference type="PROSITE" id="PS51061"/>
    </source>
</evidence>
<protein>
    <submittedName>
        <fullName evidence="5">R3H domain-containing protein 1</fullName>
    </submittedName>
</protein>
<feature type="compositionally biased region" description="Polar residues" evidence="2">
    <location>
        <begin position="363"/>
        <end position="372"/>
    </location>
</feature>
<feature type="region of interest" description="Disordered" evidence="2">
    <location>
        <begin position="1"/>
        <end position="84"/>
    </location>
</feature>
<dbReference type="Gene3D" id="3.30.1370.50">
    <property type="entry name" value="R3H-like domain"/>
    <property type="match status" value="1"/>
</dbReference>
<feature type="domain" description="R3H" evidence="3">
    <location>
        <begin position="122"/>
        <end position="185"/>
    </location>
</feature>
<dbReference type="PROSITE" id="PS51673">
    <property type="entry name" value="SUZ"/>
    <property type="match status" value="1"/>
</dbReference>
<dbReference type="SUPFAM" id="SSF82708">
    <property type="entry name" value="R3H domain"/>
    <property type="match status" value="1"/>
</dbReference>
<evidence type="ECO:0000256" key="1">
    <source>
        <dbReference type="ARBA" id="ARBA00022553"/>
    </source>
</evidence>
<feature type="compositionally biased region" description="Low complexity" evidence="2">
    <location>
        <begin position="425"/>
        <end position="443"/>
    </location>
</feature>
<dbReference type="InterPro" id="IPR001374">
    <property type="entry name" value="R3H_dom"/>
</dbReference>
<dbReference type="AlphaFoldDB" id="A0A9P5VPG1"/>
<evidence type="ECO:0000259" key="4">
    <source>
        <dbReference type="PROSITE" id="PS51673"/>
    </source>
</evidence>
<keyword evidence="6" id="KW-1185">Reference proteome</keyword>
<evidence type="ECO:0000313" key="5">
    <source>
        <dbReference type="EMBL" id="KAF9335412.1"/>
    </source>
</evidence>
<feature type="compositionally biased region" description="Low complexity" evidence="2">
    <location>
        <begin position="316"/>
        <end position="331"/>
    </location>
</feature>
<dbReference type="Pfam" id="PF12752">
    <property type="entry name" value="SUZ"/>
    <property type="match status" value="1"/>
</dbReference>
<sequence length="594" mass="65120">MSRKYILASSSVSEERPDETPSVALPTMPVDDKSGTQQPKAPFTILKAGPASSPSTEEPPTPTIKTATRPKGHSDHAPSAEPSIDEALVKGMEALDVDEEGNENESTFDEFLITALKNRNDRIFLLKLELEFTNFINNQSQEQLDFPSLNSYYRMVIHRVANYFKLTRVVDPMHKTIIMYKTDQSAIPALRFSDLMEEEEEQIVKPMKLLRRTPNRPSAGAVTPDGSVESDRRTVSIKEREEAYAKARARIFQEDVPKPKSPEEGSGPNSRSDSPSTKSDTVEEQKSKPKKPSGRKAGSESRTPEEPDLDVHQNGASAASSRDVSRSTSPSLDPKAKGLKPKSKHSKSDLALECTDARRRKSATPTSASGSRTHGLARTISSSSSQDGTHSPSLVTTLTESPTVNSPSNPILTKGPDYFGPVPQSNSGSVSPMSSTSSRNSGSFPHNNGPKHIRAWLLLGQNATLCTARIQPTYTTPQTPTLMGTTTTRLNPSHIHIRTMVRCLLSTTKCIHRFIMPPNVREAEHVATRARNITRTNITINSNITNIINTMQGLIRQCMSLSTKSTPTPPLLATTLHIHKACRTLSDSIVHTIY</sequence>
<dbReference type="InterPro" id="IPR051937">
    <property type="entry name" value="R3H_domain_containing"/>
</dbReference>
<keyword evidence="1" id="KW-0597">Phosphoprotein</keyword>
<dbReference type="Pfam" id="PF01424">
    <property type="entry name" value="R3H"/>
    <property type="match status" value="1"/>
</dbReference>
<dbReference type="PANTHER" id="PTHR15672">
    <property type="entry name" value="CAMP-REGULATED PHOSPHOPROTEIN 21 RELATED R3H DOMAIN CONTAINING PROTEIN"/>
    <property type="match status" value="1"/>
</dbReference>
<dbReference type="PROSITE" id="PS51061">
    <property type="entry name" value="R3H"/>
    <property type="match status" value="1"/>
</dbReference>
<name>A0A9P5VPG1_9FUNG</name>
<feature type="compositionally biased region" description="Polar residues" evidence="2">
    <location>
        <begin position="267"/>
        <end position="279"/>
    </location>
</feature>
<feature type="compositionally biased region" description="Basic and acidic residues" evidence="2">
    <location>
        <begin position="297"/>
        <end position="311"/>
    </location>
</feature>
<dbReference type="SMART" id="SM00393">
    <property type="entry name" value="R3H"/>
    <property type="match status" value="1"/>
</dbReference>
<feature type="domain" description="SUZ" evidence="4">
    <location>
        <begin position="186"/>
        <end position="256"/>
    </location>
</feature>
<dbReference type="CDD" id="cd02642">
    <property type="entry name" value="R3H_encore_like"/>
    <property type="match status" value="1"/>
</dbReference>
<dbReference type="PANTHER" id="PTHR15672:SF8">
    <property type="entry name" value="PROTEIN ENCORE"/>
    <property type="match status" value="1"/>
</dbReference>
<feature type="compositionally biased region" description="Polar residues" evidence="2">
    <location>
        <begin position="379"/>
        <end position="411"/>
    </location>
</feature>
<proteinExistence type="predicted"/>
<gene>
    <name evidence="5" type="primary">R3HDM1</name>
    <name evidence="5" type="ORF">BG006_000123</name>
</gene>
<feature type="region of interest" description="Disordered" evidence="2">
    <location>
        <begin position="207"/>
        <end position="448"/>
    </location>
</feature>
<organism evidence="5 6">
    <name type="scientific">Podila minutissima</name>
    <dbReference type="NCBI Taxonomy" id="64525"/>
    <lineage>
        <taxon>Eukaryota</taxon>
        <taxon>Fungi</taxon>
        <taxon>Fungi incertae sedis</taxon>
        <taxon>Mucoromycota</taxon>
        <taxon>Mortierellomycotina</taxon>
        <taxon>Mortierellomycetes</taxon>
        <taxon>Mortierellales</taxon>
        <taxon>Mortierellaceae</taxon>
        <taxon>Podila</taxon>
    </lineage>
</organism>
<evidence type="ECO:0000313" key="6">
    <source>
        <dbReference type="Proteomes" id="UP000696485"/>
    </source>
</evidence>
<dbReference type="EMBL" id="JAAAUY010000101">
    <property type="protein sequence ID" value="KAF9335412.1"/>
    <property type="molecule type" value="Genomic_DNA"/>
</dbReference>
<accession>A0A9P5VPG1</accession>
<reference evidence="5" key="1">
    <citation type="journal article" date="2020" name="Fungal Divers.">
        <title>Resolving the Mortierellaceae phylogeny through synthesis of multi-gene phylogenetics and phylogenomics.</title>
        <authorList>
            <person name="Vandepol N."/>
            <person name="Liber J."/>
            <person name="Desiro A."/>
            <person name="Na H."/>
            <person name="Kennedy M."/>
            <person name="Barry K."/>
            <person name="Grigoriev I.V."/>
            <person name="Miller A.N."/>
            <person name="O'Donnell K."/>
            <person name="Stajich J.E."/>
            <person name="Bonito G."/>
        </authorList>
    </citation>
    <scope>NUCLEOTIDE SEQUENCE</scope>
    <source>
        <strain evidence="5">NVP1</strain>
    </source>
</reference>
<dbReference type="InterPro" id="IPR024771">
    <property type="entry name" value="SUZ"/>
</dbReference>
<feature type="compositionally biased region" description="Basic and acidic residues" evidence="2">
    <location>
        <begin position="229"/>
        <end position="263"/>
    </location>
</feature>